<feature type="compositionally biased region" description="Polar residues" evidence="1">
    <location>
        <begin position="592"/>
        <end position="603"/>
    </location>
</feature>
<feature type="compositionally biased region" description="Low complexity" evidence="1">
    <location>
        <begin position="2600"/>
        <end position="2610"/>
    </location>
</feature>
<gene>
    <name evidence="2" type="ORF">TGDOM2_235420</name>
</gene>
<feature type="region of interest" description="Disordered" evidence="1">
    <location>
        <begin position="1351"/>
        <end position="1370"/>
    </location>
</feature>
<accession>A0A086JH79</accession>
<feature type="compositionally biased region" description="Basic and acidic residues" evidence="1">
    <location>
        <begin position="2347"/>
        <end position="2356"/>
    </location>
</feature>
<dbReference type="Proteomes" id="UP000028837">
    <property type="component" value="Unassembled WGS sequence"/>
</dbReference>
<feature type="compositionally biased region" description="Basic and acidic residues" evidence="1">
    <location>
        <begin position="1184"/>
        <end position="1209"/>
    </location>
</feature>
<feature type="region of interest" description="Disordered" evidence="1">
    <location>
        <begin position="859"/>
        <end position="898"/>
    </location>
</feature>
<feature type="compositionally biased region" description="Polar residues" evidence="1">
    <location>
        <begin position="3671"/>
        <end position="3689"/>
    </location>
</feature>
<comment type="caution">
    <text evidence="2">The sequence shown here is derived from an EMBL/GenBank/DDBJ whole genome shotgun (WGS) entry which is preliminary data.</text>
</comment>
<feature type="compositionally biased region" description="Basic and acidic residues" evidence="1">
    <location>
        <begin position="2771"/>
        <end position="2781"/>
    </location>
</feature>
<evidence type="ECO:0000313" key="2">
    <source>
        <dbReference type="EMBL" id="KFG31497.1"/>
    </source>
</evidence>
<feature type="compositionally biased region" description="Basic and acidic residues" evidence="1">
    <location>
        <begin position="2153"/>
        <end position="2186"/>
    </location>
</feature>
<feature type="region of interest" description="Disordered" evidence="1">
    <location>
        <begin position="3944"/>
        <end position="4036"/>
    </location>
</feature>
<feature type="region of interest" description="Disordered" evidence="1">
    <location>
        <begin position="1518"/>
        <end position="1556"/>
    </location>
</feature>
<feature type="region of interest" description="Disordered" evidence="1">
    <location>
        <begin position="3645"/>
        <end position="3847"/>
    </location>
</feature>
<feature type="region of interest" description="Disordered" evidence="1">
    <location>
        <begin position="923"/>
        <end position="1009"/>
    </location>
</feature>
<feature type="region of interest" description="Disordered" evidence="1">
    <location>
        <begin position="2762"/>
        <end position="3595"/>
    </location>
</feature>
<feature type="compositionally biased region" description="Basic and acidic residues" evidence="1">
    <location>
        <begin position="517"/>
        <end position="534"/>
    </location>
</feature>
<feature type="compositionally biased region" description="Low complexity" evidence="1">
    <location>
        <begin position="543"/>
        <end position="552"/>
    </location>
</feature>
<feature type="compositionally biased region" description="Basic and acidic residues" evidence="1">
    <location>
        <begin position="339"/>
        <end position="371"/>
    </location>
</feature>
<evidence type="ECO:0000313" key="3">
    <source>
        <dbReference type="Proteomes" id="UP000028837"/>
    </source>
</evidence>
<evidence type="ECO:0000256" key="1">
    <source>
        <dbReference type="SAM" id="MobiDB-lite"/>
    </source>
</evidence>
<feature type="compositionally biased region" description="Polar residues" evidence="1">
    <location>
        <begin position="2585"/>
        <end position="2599"/>
    </location>
</feature>
<feature type="compositionally biased region" description="Low complexity" evidence="1">
    <location>
        <begin position="2842"/>
        <end position="2861"/>
    </location>
</feature>
<feature type="compositionally biased region" description="Polar residues" evidence="1">
    <location>
        <begin position="2826"/>
        <end position="2835"/>
    </location>
</feature>
<feature type="compositionally biased region" description="Low complexity" evidence="1">
    <location>
        <begin position="3755"/>
        <end position="3770"/>
    </location>
</feature>
<proteinExistence type="predicted"/>
<feature type="compositionally biased region" description="Low complexity" evidence="1">
    <location>
        <begin position="3451"/>
        <end position="3484"/>
    </location>
</feature>
<feature type="compositionally biased region" description="Basic and acidic residues" evidence="1">
    <location>
        <begin position="556"/>
        <end position="575"/>
    </location>
</feature>
<feature type="region of interest" description="Disordered" evidence="1">
    <location>
        <begin position="508"/>
        <end position="667"/>
    </location>
</feature>
<feature type="compositionally biased region" description="Low complexity" evidence="1">
    <location>
        <begin position="2334"/>
        <end position="2346"/>
    </location>
</feature>
<feature type="region of interest" description="Disordered" evidence="1">
    <location>
        <begin position="2131"/>
        <end position="2218"/>
    </location>
</feature>
<feature type="compositionally biased region" description="Low complexity" evidence="1">
    <location>
        <begin position="609"/>
        <end position="626"/>
    </location>
</feature>
<dbReference type="EMBL" id="AHZU02001520">
    <property type="protein sequence ID" value="KFG31497.1"/>
    <property type="molecule type" value="Genomic_DNA"/>
</dbReference>
<organism evidence="2 3">
    <name type="scientific">Toxoplasma gondii GAB2-2007-GAL-DOM2</name>
    <dbReference type="NCBI Taxonomy" id="1130820"/>
    <lineage>
        <taxon>Eukaryota</taxon>
        <taxon>Sar</taxon>
        <taxon>Alveolata</taxon>
        <taxon>Apicomplexa</taxon>
        <taxon>Conoidasida</taxon>
        <taxon>Coccidia</taxon>
        <taxon>Eucoccidiorida</taxon>
        <taxon>Eimeriorina</taxon>
        <taxon>Sarcocystidae</taxon>
        <taxon>Toxoplasma</taxon>
    </lineage>
</organism>
<feature type="region of interest" description="Disordered" evidence="1">
    <location>
        <begin position="2585"/>
        <end position="2611"/>
    </location>
</feature>
<protein>
    <submittedName>
        <fullName evidence="2">Uncharacterized protein</fullName>
    </submittedName>
</protein>
<feature type="compositionally biased region" description="Basic and acidic residues" evidence="1">
    <location>
        <begin position="3218"/>
        <end position="3227"/>
    </location>
</feature>
<feature type="region of interest" description="Disordered" evidence="1">
    <location>
        <begin position="324"/>
        <end position="477"/>
    </location>
</feature>
<feature type="compositionally biased region" description="Polar residues" evidence="1">
    <location>
        <begin position="2926"/>
        <end position="2936"/>
    </location>
</feature>
<dbReference type="OrthoDB" id="332013at2759"/>
<feature type="region of interest" description="Disordered" evidence="1">
    <location>
        <begin position="2669"/>
        <end position="2724"/>
    </location>
</feature>
<feature type="compositionally biased region" description="Basic and acidic residues" evidence="1">
    <location>
        <begin position="1525"/>
        <end position="1542"/>
    </location>
</feature>
<reference evidence="2 3" key="1">
    <citation type="submission" date="2014-02" db="EMBL/GenBank/DDBJ databases">
        <authorList>
            <person name="Sibley D."/>
            <person name="Venepally P."/>
            <person name="Karamycheva S."/>
            <person name="Hadjithomas M."/>
            <person name="Khan A."/>
            <person name="Brunk B."/>
            <person name="Roos D."/>
            <person name="Caler E."/>
            <person name="Lorenzi H."/>
        </authorList>
    </citation>
    <scope>NUCLEOTIDE SEQUENCE [LARGE SCALE GENOMIC DNA]</scope>
    <source>
        <strain evidence="2 3">GAB2-2007-GAL-DOM2</strain>
    </source>
</reference>
<name>A0A086JH79_TOXGO</name>
<feature type="compositionally biased region" description="Basic and acidic residues" evidence="1">
    <location>
        <begin position="408"/>
        <end position="420"/>
    </location>
</feature>
<feature type="compositionally biased region" description="Polar residues" evidence="1">
    <location>
        <begin position="3794"/>
        <end position="3810"/>
    </location>
</feature>
<feature type="region of interest" description="Disordered" evidence="1">
    <location>
        <begin position="2455"/>
        <end position="2478"/>
    </location>
</feature>
<feature type="compositionally biased region" description="Basic and acidic residues" evidence="1">
    <location>
        <begin position="2198"/>
        <end position="2213"/>
    </location>
</feature>
<feature type="region of interest" description="Disordered" evidence="1">
    <location>
        <begin position="4058"/>
        <end position="4118"/>
    </location>
</feature>
<dbReference type="VEuPathDB" id="ToxoDB:TGDOM2_235420"/>
<feature type="compositionally biased region" description="Basic and acidic residues" evidence="1">
    <location>
        <begin position="1227"/>
        <end position="1236"/>
    </location>
</feature>
<feature type="compositionally biased region" description="Low complexity" evidence="1">
    <location>
        <begin position="2669"/>
        <end position="2689"/>
    </location>
</feature>
<feature type="region of interest" description="Disordered" evidence="1">
    <location>
        <begin position="688"/>
        <end position="717"/>
    </location>
</feature>
<feature type="compositionally biased region" description="Basic and acidic residues" evidence="1">
    <location>
        <begin position="3526"/>
        <end position="3538"/>
    </location>
</feature>
<feature type="region of interest" description="Disordered" evidence="1">
    <location>
        <begin position="1165"/>
        <end position="1245"/>
    </location>
</feature>
<feature type="compositionally biased region" description="Low complexity" evidence="1">
    <location>
        <begin position="946"/>
        <end position="964"/>
    </location>
</feature>
<feature type="compositionally biased region" description="Polar residues" evidence="1">
    <location>
        <begin position="4068"/>
        <end position="4077"/>
    </location>
</feature>
<feature type="compositionally biased region" description="Low complexity" evidence="1">
    <location>
        <begin position="873"/>
        <end position="891"/>
    </location>
</feature>
<feature type="compositionally biased region" description="Low complexity" evidence="1">
    <location>
        <begin position="3281"/>
        <end position="3292"/>
    </location>
</feature>
<sequence>MTVGGGAVKGSATFRTLGDTPQMVSPLGLPPGAGMARECGDFPEAVPAGCLLPGDTSPLMSLGAACGRGDAAPRRDPELAEGAFASGYEVSPGYSFLGGLQPSCLLPLASVPASPAAVPSLVSLNVRPHRAFLRQEENWLARDFYQERRWKMAAAGRVGGLVAARARWLELRKKREERRFLAAPIASAVQAVWLGAVSQVEPGLIPPALQPCCASLPPTASAPNLRLSLLRRRCRPAFLASGERTTPGGDGDTACSVSGVSSPRAGATADLEAKAALLRAQVRNQAAALLSPQVRGKLGSLFFLSDNPLSVCPAEDRCLFVGSGALGQRGPQPWGADGGLDRGSGEKKREKKEERRQVKSEEDKSREEAKQEKRKKGAEGDAGEGSTTGEGVGEDGAAELPNRGQRIQADEGGEKVKEDENQTEDCAAIPRPQDKSDEEDNGCMSPRKSALESGLREDASPRPSARAHRRKSATDEATLDASLEDGFLPLSPSLHAFLLDTVARGIEEQRQSPFVRLRRETPLRRGPGDSEGRDGLLPSFAPLLSGSSSILLPCARDARGDGPRDKKKEEKREEDTPLSSRDLGLTAGVSEASPSAGSITSASREVDSPVHSVSTTWSSSLPLPGSSPGGLDGVSAPAAGASPVGKDTAGRGTEKNEAEGAGRAGGAASWGVPGACTCCFCRGEKTEGERDKGAGVPFGADPDVSSHPTAGASSPPGLLSVDGEAEKPRHCTCQLCYLSEGVWSKREYLASAALLGADEELRHAPSLLLHSLPSPTFGASGLRGPGLFGESDDGACLSSFDADSSLDVSASDPVSLSDWIYLQHEKTLDLAAPLTFDILANAPPSVFLGAAFSGFSDRAGPAGLSRRTREVRGGSSASSRLKASRSSGRLGTHALPLSPAHRDVSLECHEDPLADARDQKGEEVLKGDNDETLGAPGQVGAGGRRGVAWGPLSSGASGSSGDASDGWEDRTASGPAVGAARERDDEGDEDDDDLRPGSADGVSQAPNVGAEPLQGVAEGASAASVALRHKSRLARKERRRRTAWKLLENVSLSAIWDILSRKTDNAFTDLLPVEFRPPDWRLDVCQIPALKHHEEWEEAIAELSNLAADPFSPACGASPFPFVPDFLLSTAAQGLPGPAGRGLLAFPEYLGPVFQAASPFASEGLSIGAPGSRPRTTEAGVTGADKENRDGQKDDQDERLKDGREEDASHLSPSAPGLYHPGGPGADRGRVDDPSRPGETGAEHGLASYPYLHAGQASSAAYARHQARGCKGNDPSLSERLFAAEAGQRPPLFSSPYLPKTTFPAGYPPGAFPGYAPVGPGRAPLGGPAPGAQAPGATAVSRGRHLVPPGPGGMHAKGPQGAGASLSRARDEFGAQRGAGVCTGGLSGGTLGASGARAGARPHPQWDLNESAMLLALVKKFGQPNPHYIPFGSHRSRLVASLHRSAEAKKRRLRVVAGLRHLLQRRRLGEKAVEEESGAQNSTVVARKRTLKHALASWSKKGRLLSLLAAVEREEVELERASTAAEKDGEAGRTDAGARSEDWQTGAKKGTDSQSEKLPIPSVLTYSSRSVNWDLVATTLSNSGTWLANALAGSDGGRKPSFFSPQGVSLVSLGDAMASSAVSRLRSPAECREQYLLLRAHLRKMVTQPRTQRHPMLVLLLQQYYKHIRRHPTFQENFYPLRPRHPLPGGRAVSSFSPGPPLFSQSVRESLASGAFAPLVDKPPSRFFHALLPPQVCRHLESAVNQSVRAGDCARKETNGDTPETEGDSHRLSGKILHTELDRECARRVVVFELRDGAECDGEAGSSWTETGKRKREWRGAFALKHRRLEGESAKDRMSVVFSEYPIGNSFAHDLALWCSRLLGDSYHRASSSSRKIQRLSPLHQFLEGVQRHREERSGGSAYPRNGVFGSSRFLVQALSSLLSRPSRASLGVKEKCGDAPQEALALGLSKETKPHGSYDHALPLPRRLQLLIALAAELGTHALLYMPRGVSKSVSGDSRKNISSLVDSVLGSRSAAAGARTGKAPPGESPVAIARVGTVWGGDVPGAETVWETLEGTDPVAYGLALHDVSNEETSRHFGSFALRCLPLPSPAISANRTFFSSAFDASAPSGPVKKPRPGAVSCVSAVEASAPVPQTGSETPREATTLSARAAEGERPEGEPTAAERECEKMSASQKDEEVPRQSREGQGAPVPNTKQRAEQEPARDADEKGKSVAGVHASAAEKAGFWLMLDEVGADAKGSAGAKPLPPLWRTARSSGGLLGFGLEGPTFHEMIRCVTRKSLGALACSASHLCQPGRFGGRASSPSRTFSCGARRSRGAGAEGIGDRDRARVSLSAGSAGTSGSSRLERREEKARHGSLRDAWVPAEISQQESEGIKFAASLVCRCSDSMRKRLAALNSLSDALGVRSLLPPGVPGNPLLVPPHPSQLRFLDGANHLLSSYVHRQEGPSLLYSFSAPRSSPEAEATTTRATKLPDPLSASNRLSLGVLPLTGPLNPQQFGATLAPWLLIVNLALQRGEQEQLLASATQWIQQASRSSLGALPPSLSLAAAGPAILTPAVASLDAFRKPQLPEVLAVFRSQQGGHRLSTAHSRNSTEGASSRQPTSSLSSQFAMARTGAGSLPVSTGGSSIAYSSSFVSSSLHASQAPPRVVLTAPAGASPQGPVPFAGGVAAAPSPGAGPAPEAKGGARLSTGREGDGAAPAYSRPFPKDRQGGPTGPEGGVPASPYFFLQGCPSSSSPAYAPSVSYQGHVGGVPGSQAYPAPMPVPFQKPHETSSEDKAAGNGPRARMLVPSAGASGATPPQHGGMLPVGPGARSGPAARPETQDPSFHSSGAATGPYQAFASSPGGPSPGAFASAPPFHGAVPPGSAGGDSTVHAQGPRRDVPSFPASGGEDRQGPFGAHGPAGSTASGPGLRPEEGAPGSGKSVNEPVSSGGATHAKSGHEGLPPSFGSDGEPGPHPGPGVFVTQRVDSATAGSGDPSEVKGGEQAPEGTTRSSGSEAAAGSSPPFRTEEGAKSHFASAPGHPAKHNSFAPPSASGTPLHGPADPHAGAVGGVPPSGPGVYPQRGAPGSGRGPFPPTGPLAHPFSSMPGPYLQPPQTGSVAVGPYGQAVGPQLAGGARSQPGGAGETPSFPFQAPRPGDTSGMRDREAEASPSGVAPSAMHSCAPGQRPGTPAEGRVSGGKETDSAVGLAKAKNLSAPGFYYPGSMGPEPGAPEENRAGRGEETGSQGPPGERGGARAEESHANYSGPGGEPGYDAAQSAGSGYRMAPGSASPEYNSSFGPSYFSSASHGSKVPQNSPGVPGDGPLSGAPAPHAGQGGPGAGPTDPYPGGPASDATHAGPAGYFGAPGSQPGGVRSEELRRRSAGPPGVPGAPLVAPDGGGYGYPVAGKPTIGKEDVGQQPPTYLPYPGVGNATNIPRSPGDDASLNRRREGQESPCPGWGGGALPGGPYASSVSSLSSSPPSSTGSKPKRTPSTAGAKAHPPRKRQKKQQPPAEKANPDSPAQVVGAPTPPFSAASGLKPIGEEERHSREGVGPDRAPVTVGGSPPKKEDADGGLNHHGRGVQPPSMSPSVHPASASLPQGFENAGSSSIMGMGATGPFASNQMMPGVRPSDASGPPGGFLVQHPSPFLPHVHPAPMTPHEPNAPPQIQMLGTPGAPSGGRDMPTGQESVPPNLQAPFTPQSNFPGGLPSVYGPMATPGQRPESLQSPQPHRGPLPVSSIPGQAPHMGHPTQPARGGMHAPFSAMGKVGPPGTFAGAPGAKPAGLGESGGPVSRSGDFGDASRGAASGAQHSHPVQQMPPHTSFVSGVPGPSGLGMSGAPASGVSMPAEGSHALSHPGGMHALGASQAGPGFLPYSQNAALPADTASQKSMNPQLQGSFPTSASLPPSFPSQMHSVSQQPPFVNAGAVPVPQTGAASRGPAFFNGGDRGSMQPPMHAVPSGYFHGHQNPYDPGHRGSAGPGAPSGPVNSMSAFSSLPMHPYGASMPGTSGEGHAYASPPVQSPHLMNRESTPAGGPGSLGQASPNPGGLTGAPGGACGVSNVAPFAQAGAYIHREGLDRQNRGPPSQQQFQFPTHPGQRSGREGRDGEAAYSAMPQTSYYPPPAPGQFQEEGA</sequence>
<feature type="region of interest" description="Disordered" evidence="1">
    <location>
        <begin position="2310"/>
        <end position="2356"/>
    </location>
</feature>
<feature type="compositionally biased region" description="Polar residues" evidence="1">
    <location>
        <begin position="2136"/>
        <end position="2149"/>
    </location>
</feature>
<feature type="compositionally biased region" description="Low complexity" evidence="1">
    <location>
        <begin position="2997"/>
        <end position="3007"/>
    </location>
</feature>
<feature type="compositionally biased region" description="Basic and acidic residues" evidence="1">
    <location>
        <begin position="648"/>
        <end position="660"/>
    </location>
</feature>